<dbReference type="GO" id="GO:0006352">
    <property type="term" value="P:DNA-templated transcription initiation"/>
    <property type="evidence" value="ECO:0007669"/>
    <property type="project" value="InterPro"/>
</dbReference>
<dbReference type="Gene3D" id="1.10.1740.10">
    <property type="match status" value="1"/>
</dbReference>
<keyword evidence="9" id="KW-1185">Reference proteome</keyword>
<reference evidence="8 9" key="1">
    <citation type="submission" date="2019-07" db="EMBL/GenBank/DDBJ databases">
        <title>Whole genome shotgun sequence of Cellulomonas soli NBRC 109434.</title>
        <authorList>
            <person name="Hosoyama A."/>
            <person name="Uohara A."/>
            <person name="Ohji S."/>
            <person name="Ichikawa N."/>
        </authorList>
    </citation>
    <scope>NUCLEOTIDE SEQUENCE [LARGE SCALE GENOMIC DNA]</scope>
    <source>
        <strain evidence="8 9">NBRC 109434</strain>
    </source>
</reference>
<dbReference type="GO" id="GO:0003677">
    <property type="term" value="F:DNA binding"/>
    <property type="evidence" value="ECO:0007669"/>
    <property type="project" value="UniProtKB-KW"/>
</dbReference>
<dbReference type="InterPro" id="IPR013249">
    <property type="entry name" value="RNA_pol_sigma70_r4_t2"/>
</dbReference>
<dbReference type="InterPro" id="IPR013325">
    <property type="entry name" value="RNA_pol_sigma_r2"/>
</dbReference>
<sequence>MAVLASERGAALTAYAYLLTGDLRDAEDLVQDALVKTFVRGRSLEISSVEGYVRTAILTTWIDTYRRRRQWLRVRHLMVRGERQEGPADEVGARNDVRAALHLLAPQQRACVVLRYYDDLTVAEIADRMGLADGTVKRYLSLAVGRLETLLGPLAPPLADRTVLVNGGDER</sequence>
<keyword evidence="4" id="KW-0238">DNA-binding</keyword>
<proteinExistence type="inferred from homology"/>
<dbReference type="InterPro" id="IPR039425">
    <property type="entry name" value="RNA_pol_sigma-70-like"/>
</dbReference>
<dbReference type="InterPro" id="IPR007627">
    <property type="entry name" value="RNA_pol_sigma70_r2"/>
</dbReference>
<keyword evidence="2" id="KW-0805">Transcription regulation</keyword>
<gene>
    <name evidence="8" type="ORF">CSO01_16490</name>
</gene>
<dbReference type="PANTHER" id="PTHR43133:SF50">
    <property type="entry name" value="ECF RNA POLYMERASE SIGMA FACTOR SIGM"/>
    <property type="match status" value="1"/>
</dbReference>
<dbReference type="Pfam" id="PF04542">
    <property type="entry name" value="Sigma70_r2"/>
    <property type="match status" value="1"/>
</dbReference>
<evidence type="ECO:0000313" key="8">
    <source>
        <dbReference type="EMBL" id="GEP68934.1"/>
    </source>
</evidence>
<comment type="similarity">
    <text evidence="1">Belongs to the sigma-70 factor family. ECF subfamily.</text>
</comment>
<evidence type="ECO:0000256" key="3">
    <source>
        <dbReference type="ARBA" id="ARBA00023082"/>
    </source>
</evidence>
<evidence type="ECO:0000259" key="7">
    <source>
        <dbReference type="Pfam" id="PF08281"/>
    </source>
</evidence>
<dbReference type="PANTHER" id="PTHR43133">
    <property type="entry name" value="RNA POLYMERASE ECF-TYPE SIGMA FACTO"/>
    <property type="match status" value="1"/>
</dbReference>
<accession>A0A512PCK0</accession>
<keyword evidence="5" id="KW-0804">Transcription</keyword>
<dbReference type="Gene3D" id="1.10.10.10">
    <property type="entry name" value="Winged helix-like DNA-binding domain superfamily/Winged helix DNA-binding domain"/>
    <property type="match status" value="1"/>
</dbReference>
<dbReference type="EMBL" id="BKAL01000005">
    <property type="protein sequence ID" value="GEP68934.1"/>
    <property type="molecule type" value="Genomic_DNA"/>
</dbReference>
<dbReference type="CDD" id="cd06171">
    <property type="entry name" value="Sigma70_r4"/>
    <property type="match status" value="1"/>
</dbReference>
<evidence type="ECO:0000256" key="4">
    <source>
        <dbReference type="ARBA" id="ARBA00023125"/>
    </source>
</evidence>
<keyword evidence="3" id="KW-0731">Sigma factor</keyword>
<protein>
    <submittedName>
        <fullName evidence="8">RNA polymerase sigma factor</fullName>
    </submittedName>
</protein>
<evidence type="ECO:0000313" key="9">
    <source>
        <dbReference type="Proteomes" id="UP000321798"/>
    </source>
</evidence>
<organism evidence="8 9">
    <name type="scientific">Cellulomonas soli</name>
    <dbReference type="NCBI Taxonomy" id="931535"/>
    <lineage>
        <taxon>Bacteria</taxon>
        <taxon>Bacillati</taxon>
        <taxon>Actinomycetota</taxon>
        <taxon>Actinomycetes</taxon>
        <taxon>Micrococcales</taxon>
        <taxon>Cellulomonadaceae</taxon>
        <taxon>Cellulomonas</taxon>
    </lineage>
</organism>
<dbReference type="Proteomes" id="UP000321798">
    <property type="component" value="Unassembled WGS sequence"/>
</dbReference>
<dbReference type="Pfam" id="PF08281">
    <property type="entry name" value="Sigma70_r4_2"/>
    <property type="match status" value="1"/>
</dbReference>
<dbReference type="InterPro" id="IPR036388">
    <property type="entry name" value="WH-like_DNA-bd_sf"/>
</dbReference>
<evidence type="ECO:0000256" key="5">
    <source>
        <dbReference type="ARBA" id="ARBA00023163"/>
    </source>
</evidence>
<feature type="domain" description="RNA polymerase sigma-70 region 2" evidence="6">
    <location>
        <begin position="10"/>
        <end position="69"/>
    </location>
</feature>
<dbReference type="NCBIfam" id="TIGR02937">
    <property type="entry name" value="sigma70-ECF"/>
    <property type="match status" value="1"/>
</dbReference>
<dbReference type="SUPFAM" id="SSF88946">
    <property type="entry name" value="Sigma2 domain of RNA polymerase sigma factors"/>
    <property type="match status" value="1"/>
</dbReference>
<comment type="caution">
    <text evidence="8">The sequence shown here is derived from an EMBL/GenBank/DDBJ whole genome shotgun (WGS) entry which is preliminary data.</text>
</comment>
<dbReference type="OrthoDB" id="3688906at2"/>
<dbReference type="SUPFAM" id="SSF88659">
    <property type="entry name" value="Sigma3 and sigma4 domains of RNA polymerase sigma factors"/>
    <property type="match status" value="1"/>
</dbReference>
<dbReference type="GO" id="GO:0016987">
    <property type="term" value="F:sigma factor activity"/>
    <property type="evidence" value="ECO:0007669"/>
    <property type="project" value="UniProtKB-KW"/>
</dbReference>
<dbReference type="AlphaFoldDB" id="A0A512PCK0"/>
<dbReference type="InterPro" id="IPR014284">
    <property type="entry name" value="RNA_pol_sigma-70_dom"/>
</dbReference>
<feature type="domain" description="RNA polymerase sigma factor 70 region 4 type 2" evidence="7">
    <location>
        <begin position="95"/>
        <end position="146"/>
    </location>
</feature>
<dbReference type="InterPro" id="IPR013324">
    <property type="entry name" value="RNA_pol_sigma_r3/r4-like"/>
</dbReference>
<evidence type="ECO:0000259" key="6">
    <source>
        <dbReference type="Pfam" id="PF04542"/>
    </source>
</evidence>
<evidence type="ECO:0000256" key="2">
    <source>
        <dbReference type="ARBA" id="ARBA00023015"/>
    </source>
</evidence>
<evidence type="ECO:0000256" key="1">
    <source>
        <dbReference type="ARBA" id="ARBA00010641"/>
    </source>
</evidence>
<name>A0A512PCK0_9CELL</name>